<reference evidence="1" key="1">
    <citation type="submission" date="2018-11" db="EMBL/GenBank/DDBJ databases">
        <title>FDA dAtabase for Regulatory Grade micrObial Sequences (FDA-ARGOS): Supporting development and validation of Infectious Disease Dx tests.</title>
        <authorList>
            <person name="Bliska J."/>
            <person name="Cleland M.-M."/>
            <person name="Tallon L."/>
            <person name="Sadzewicz L."/>
            <person name="Zhao X."/>
            <person name="Vavikolanu K."/>
            <person name="Mehta A."/>
            <person name="Aluvathingal J."/>
            <person name="Nadendla S."/>
            <person name="Yan Y."/>
            <person name="Sichtig H."/>
        </authorList>
    </citation>
    <scope>NUCLEOTIDE SEQUENCE [LARGE SCALE GENOMIC DNA]</scope>
    <source>
        <strain evidence="1">FDAARGOS_581</strain>
    </source>
</reference>
<name>A0ABM7ADF8_YERPU</name>
<gene>
    <name evidence="1" type="ORF">EGX47_02515</name>
</gene>
<evidence type="ECO:0000313" key="1">
    <source>
        <dbReference type="EMBL" id="AYW90318.1"/>
    </source>
</evidence>
<accession>A0ABM7ADF8</accession>
<keyword evidence="2" id="KW-1185">Reference proteome</keyword>
<proteinExistence type="predicted"/>
<sequence>MVNSPSHGADTLLFCLSSPFKIASLGFVSSLALYSDPGAISLVILGHRQLACYAAGYLIAPSPAAGLRFTASHASSNQRPDIY</sequence>
<dbReference type="EMBL" id="CP033713">
    <property type="protein sequence ID" value="AYW90318.1"/>
    <property type="molecule type" value="Genomic_DNA"/>
</dbReference>
<dbReference type="Proteomes" id="UP000268669">
    <property type="component" value="Chromosome"/>
</dbReference>
<evidence type="ECO:0000313" key="2">
    <source>
        <dbReference type="Proteomes" id="UP000268669"/>
    </source>
</evidence>
<organism evidence="1 2">
    <name type="scientific">Yersinia pseudotuberculosis</name>
    <dbReference type="NCBI Taxonomy" id="633"/>
    <lineage>
        <taxon>Bacteria</taxon>
        <taxon>Pseudomonadati</taxon>
        <taxon>Pseudomonadota</taxon>
        <taxon>Gammaproteobacteria</taxon>
        <taxon>Enterobacterales</taxon>
        <taxon>Yersiniaceae</taxon>
        <taxon>Yersinia</taxon>
    </lineage>
</organism>
<protein>
    <submittedName>
        <fullName evidence="1">Uncharacterized protein</fullName>
    </submittedName>
</protein>